<dbReference type="PROSITE" id="PS51257">
    <property type="entry name" value="PROKAR_LIPOPROTEIN"/>
    <property type="match status" value="1"/>
</dbReference>
<accession>A0ABY6J2V9</accession>
<dbReference type="EMBL" id="CP107006">
    <property type="protein sequence ID" value="UYQ93996.1"/>
    <property type="molecule type" value="Genomic_DNA"/>
</dbReference>
<proteinExistence type="predicted"/>
<dbReference type="InterPro" id="IPR046713">
    <property type="entry name" value="DUF6786"/>
</dbReference>
<evidence type="ECO:0008006" key="3">
    <source>
        <dbReference type="Google" id="ProtNLM"/>
    </source>
</evidence>
<dbReference type="RefSeq" id="WP_264281965.1">
    <property type="nucleotide sequence ID" value="NZ_CP107006.1"/>
</dbReference>
<gene>
    <name evidence="1" type="ORF">MKQ68_02675</name>
</gene>
<organism evidence="1 2">
    <name type="scientific">Chitinophaga horti</name>
    <dbReference type="NCBI Taxonomy" id="2920382"/>
    <lineage>
        <taxon>Bacteria</taxon>
        <taxon>Pseudomonadati</taxon>
        <taxon>Bacteroidota</taxon>
        <taxon>Chitinophagia</taxon>
        <taxon>Chitinophagales</taxon>
        <taxon>Chitinophagaceae</taxon>
        <taxon>Chitinophaga</taxon>
    </lineage>
</organism>
<protein>
    <recommendedName>
        <fullName evidence="3">DUF5117 domain-containing protein</fullName>
    </recommendedName>
</protein>
<keyword evidence="2" id="KW-1185">Reference proteome</keyword>
<evidence type="ECO:0000313" key="1">
    <source>
        <dbReference type="EMBL" id="UYQ93996.1"/>
    </source>
</evidence>
<reference evidence="1" key="1">
    <citation type="submission" date="2022-10" db="EMBL/GenBank/DDBJ databases">
        <title>Chitinophaga sp. nov., isolated from soil.</title>
        <authorList>
            <person name="Jeon C.O."/>
        </authorList>
    </citation>
    <scope>NUCLEOTIDE SEQUENCE</scope>
    <source>
        <strain evidence="1">R8</strain>
    </source>
</reference>
<evidence type="ECO:0000313" key="2">
    <source>
        <dbReference type="Proteomes" id="UP001162741"/>
    </source>
</evidence>
<dbReference type="Pfam" id="PF20583">
    <property type="entry name" value="DUF6786"/>
    <property type="match status" value="2"/>
</dbReference>
<name>A0ABY6J2V9_9BACT</name>
<sequence length="308" mass="34303">MKPYLLPLLLLLLACTGRPRHNARYHHTPVTKGDSLRKFNNLVKHLSRQTKILVFKDSTSKGAIVITPDWNAQVIACTVNEKEDAHHAAGYTQEDGEDHPNSGQFRQISVSKHSILLEKDSGNFTLQRRIRLIARRDIPNYLGGQTLHRSIQAIAFESENNIVNKGATAADSVFIQISGRFPATDDIRVLLPDKAAKRFNIFSPGKVTGVMFNNAANYFGYYDAEQEVLTIIQFTMPGGQVTYNGPAIDARNENALVLGSRSPFSKLKPGAGLQHFHRTIHLSGTPKRLEPVMKKIFGVTMKQLDATF</sequence>
<dbReference type="Proteomes" id="UP001162741">
    <property type="component" value="Chromosome"/>
</dbReference>